<dbReference type="Pfam" id="PF02021">
    <property type="entry name" value="UPF0102"/>
    <property type="match status" value="1"/>
</dbReference>
<name>A0ABT7DKU7_9ACTN</name>
<sequence>MKDLQRRARLAAARYLERRGFDVLDVDWRFGGRSIDIVAREGETLVFAAVEVREAAEAGFPPSLNDEAQRAEREAAAIAYLASARPDDGPVRFDDVSVVAFAPDRAFIRHQRNSLGEVAEPESERALAGVA</sequence>
<organism evidence="2 3">
    <name type="scientific">Gordonibacter faecis</name>
    <dbReference type="NCBI Taxonomy" id="3047475"/>
    <lineage>
        <taxon>Bacteria</taxon>
        <taxon>Bacillati</taxon>
        <taxon>Actinomycetota</taxon>
        <taxon>Coriobacteriia</taxon>
        <taxon>Eggerthellales</taxon>
        <taxon>Eggerthellaceae</taxon>
        <taxon>Gordonibacter</taxon>
    </lineage>
</organism>
<gene>
    <name evidence="2" type="ORF">QNJ86_03595</name>
</gene>
<dbReference type="Gene3D" id="3.40.1350.10">
    <property type="match status" value="1"/>
</dbReference>
<proteinExistence type="inferred from homology"/>
<dbReference type="EMBL" id="JASJEU010000007">
    <property type="protein sequence ID" value="MDJ1649877.1"/>
    <property type="molecule type" value="Genomic_DNA"/>
</dbReference>
<evidence type="ECO:0000256" key="1">
    <source>
        <dbReference type="ARBA" id="ARBA00006738"/>
    </source>
</evidence>
<comment type="caution">
    <text evidence="2">The sequence shown here is derived from an EMBL/GenBank/DDBJ whole genome shotgun (WGS) entry which is preliminary data.</text>
</comment>
<dbReference type="PANTHER" id="PTHR34039:SF1">
    <property type="entry name" value="UPF0102 PROTEIN YRAN"/>
    <property type="match status" value="1"/>
</dbReference>
<dbReference type="SUPFAM" id="SSF52980">
    <property type="entry name" value="Restriction endonuclease-like"/>
    <property type="match status" value="1"/>
</dbReference>
<dbReference type="PANTHER" id="PTHR34039">
    <property type="entry name" value="UPF0102 PROTEIN YRAN"/>
    <property type="match status" value="1"/>
</dbReference>
<reference evidence="2 3" key="1">
    <citation type="submission" date="2023-05" db="EMBL/GenBank/DDBJ databases">
        <title>Gordonibacter KGMB12511T sp. nov., isolated from faeces of healthy Korean.</title>
        <authorList>
            <person name="Kim H.S."/>
            <person name="Kim J.-S."/>
            <person name="Suh M.K."/>
            <person name="Eom M.K."/>
            <person name="Do H.E."/>
            <person name="Lee J.-S."/>
        </authorList>
    </citation>
    <scope>NUCLEOTIDE SEQUENCE [LARGE SCALE GENOMIC DNA]</scope>
    <source>
        <strain evidence="2 3">KGMB12511</strain>
    </source>
</reference>
<dbReference type="Proteomes" id="UP001232750">
    <property type="component" value="Unassembled WGS sequence"/>
</dbReference>
<dbReference type="InterPro" id="IPR003509">
    <property type="entry name" value="UPF0102_YraN-like"/>
</dbReference>
<comment type="similarity">
    <text evidence="1">Belongs to the UPF0102 family.</text>
</comment>
<dbReference type="InterPro" id="IPR011335">
    <property type="entry name" value="Restrct_endonuc-II-like"/>
</dbReference>
<evidence type="ECO:0000313" key="3">
    <source>
        <dbReference type="Proteomes" id="UP001232750"/>
    </source>
</evidence>
<keyword evidence="3" id="KW-1185">Reference proteome</keyword>
<evidence type="ECO:0000313" key="2">
    <source>
        <dbReference type="EMBL" id="MDJ1649877.1"/>
    </source>
</evidence>
<dbReference type="InterPro" id="IPR011856">
    <property type="entry name" value="tRNA_endonuc-like_dom_sf"/>
</dbReference>
<accession>A0ABT7DKU7</accession>
<dbReference type="RefSeq" id="WP_283831223.1">
    <property type="nucleotide sequence ID" value="NZ_JASJEU010000007.1"/>
</dbReference>
<protein>
    <submittedName>
        <fullName evidence="2">YraN family protein</fullName>
    </submittedName>
</protein>